<evidence type="ECO:0000313" key="3">
    <source>
        <dbReference type="Proteomes" id="UP000282876"/>
    </source>
</evidence>
<feature type="transmembrane region" description="Helical" evidence="1">
    <location>
        <begin position="156"/>
        <end position="177"/>
    </location>
</feature>
<name>A0A437AI52_9MICR</name>
<organism evidence="2 3">
    <name type="scientific">Tubulinosema ratisbonensis</name>
    <dbReference type="NCBI Taxonomy" id="291195"/>
    <lineage>
        <taxon>Eukaryota</taxon>
        <taxon>Fungi</taxon>
        <taxon>Fungi incertae sedis</taxon>
        <taxon>Microsporidia</taxon>
        <taxon>Tubulinosematoidea</taxon>
        <taxon>Tubulinosematidae</taxon>
        <taxon>Tubulinosema</taxon>
    </lineage>
</organism>
<keyword evidence="1" id="KW-0812">Transmembrane</keyword>
<keyword evidence="3" id="KW-1185">Reference proteome</keyword>
<keyword evidence="1" id="KW-0472">Membrane</keyword>
<accession>A0A437AI52</accession>
<sequence>MYKNIKKKKSLEESDSISNSEITPLENTEDKFSPSKAKLIDFYQIYPWHIYLAYQVIQFFKKHESIAMYIGPVFNLLMSSIMFAVILNTIANTISIYLIIFFAFNVLSFVIRCLLNFINLKHCVNYYNLAAAILKLAFIVTLRIILGITYPTYKNILGESLLLLSMMFLFVFFAPIAKYENNTTIMISSFVCYLSL</sequence>
<keyword evidence="1" id="KW-1133">Transmembrane helix</keyword>
<dbReference type="AlphaFoldDB" id="A0A437AI52"/>
<protein>
    <submittedName>
        <fullName evidence="2">Uncharacterized protein</fullName>
    </submittedName>
</protein>
<dbReference type="EMBL" id="RCSS01000785">
    <property type="protein sequence ID" value="RVD90757.1"/>
    <property type="molecule type" value="Genomic_DNA"/>
</dbReference>
<dbReference type="Proteomes" id="UP000282876">
    <property type="component" value="Unassembled WGS sequence"/>
</dbReference>
<evidence type="ECO:0000313" key="2">
    <source>
        <dbReference type="EMBL" id="RVD90757.1"/>
    </source>
</evidence>
<dbReference type="VEuPathDB" id="MicrosporidiaDB:TUBRATIS_28070"/>
<proteinExistence type="predicted"/>
<feature type="transmembrane region" description="Helical" evidence="1">
    <location>
        <begin position="127"/>
        <end position="150"/>
    </location>
</feature>
<gene>
    <name evidence="2" type="ORF">TUBRATIS_28070</name>
</gene>
<comment type="caution">
    <text evidence="2">The sequence shown here is derived from an EMBL/GenBank/DDBJ whole genome shotgun (WGS) entry which is preliminary data.</text>
</comment>
<feature type="transmembrane region" description="Helical" evidence="1">
    <location>
        <begin position="66"/>
        <end position="88"/>
    </location>
</feature>
<reference evidence="2 3" key="1">
    <citation type="submission" date="2018-10" db="EMBL/GenBank/DDBJ databases">
        <title>Draft genome sequence of the microsporidian Tubulinosema ratisbonensis.</title>
        <authorList>
            <person name="Polonais V."/>
            <person name="Peyretaillade E."/>
            <person name="Niehus S."/>
            <person name="Wawrzyniak I."/>
            <person name="Franchet A."/>
            <person name="Gaspin C."/>
            <person name="Reichstadt M."/>
            <person name="Belser C."/>
            <person name="Labadie K."/>
            <person name="Delbac F."/>
            <person name="Ferrandon D."/>
        </authorList>
    </citation>
    <scope>NUCLEOTIDE SEQUENCE [LARGE SCALE GENOMIC DNA]</scope>
    <source>
        <strain evidence="2 3">Franzen</strain>
    </source>
</reference>
<evidence type="ECO:0000256" key="1">
    <source>
        <dbReference type="SAM" id="Phobius"/>
    </source>
</evidence>
<feature type="transmembrane region" description="Helical" evidence="1">
    <location>
        <begin position="94"/>
        <end position="115"/>
    </location>
</feature>